<proteinExistence type="predicted"/>
<evidence type="ECO:0000313" key="2">
    <source>
        <dbReference type="Proteomes" id="UP001241747"/>
    </source>
</evidence>
<protein>
    <submittedName>
        <fullName evidence="1">Uncharacterized protein</fullName>
    </submittedName>
</protein>
<organism evidence="1 2">
    <name type="scientific">Xanthobacter agilis</name>
    <dbReference type="NCBI Taxonomy" id="47492"/>
    <lineage>
        <taxon>Bacteria</taxon>
        <taxon>Pseudomonadati</taxon>
        <taxon>Pseudomonadota</taxon>
        <taxon>Alphaproteobacteria</taxon>
        <taxon>Hyphomicrobiales</taxon>
        <taxon>Xanthobacteraceae</taxon>
        <taxon>Xanthobacter</taxon>
    </lineage>
</organism>
<comment type="caution">
    <text evidence="1">The sequence shown here is derived from an EMBL/GenBank/DDBJ whole genome shotgun (WGS) entry which is preliminary data.</text>
</comment>
<sequence>MAASIRGGAAAAEWGLIAMSDEENFAKYQPKVTELTILEAAQAFGTGDEVISLSGRQTGIDSFVLVLARDNHQHTVVLMTGVCARELGALLVSEGFGPQSA</sequence>
<keyword evidence="2" id="KW-1185">Reference proteome</keyword>
<accession>A0ABU0LJU7</accession>
<dbReference type="EMBL" id="JAUSVY010000018">
    <property type="protein sequence ID" value="MDQ0507416.1"/>
    <property type="molecule type" value="Genomic_DNA"/>
</dbReference>
<name>A0ABU0LJU7_XANAG</name>
<reference evidence="1 2" key="1">
    <citation type="submission" date="2023-07" db="EMBL/GenBank/DDBJ databases">
        <title>Genomic Encyclopedia of Type Strains, Phase IV (KMG-IV): sequencing the most valuable type-strain genomes for metagenomic binning, comparative biology and taxonomic classification.</title>
        <authorList>
            <person name="Goeker M."/>
        </authorList>
    </citation>
    <scope>NUCLEOTIDE SEQUENCE [LARGE SCALE GENOMIC DNA]</scope>
    <source>
        <strain evidence="1 2">DSM 3770</strain>
    </source>
</reference>
<evidence type="ECO:0000313" key="1">
    <source>
        <dbReference type="EMBL" id="MDQ0507416.1"/>
    </source>
</evidence>
<dbReference type="Proteomes" id="UP001241747">
    <property type="component" value="Unassembled WGS sequence"/>
</dbReference>
<dbReference type="RefSeq" id="WP_237345801.1">
    <property type="nucleotide sequence ID" value="NZ_JABWGX010000013.1"/>
</dbReference>
<gene>
    <name evidence="1" type="ORF">QOZ94_004240</name>
</gene>